<sequence>MLLLCLDEEPIKLHQLRQILNIEFIACGFSLTLLSSAVLNSRHFRDLAGLGQERKPDTASVQGVSPLGTSQNMVSSCLDPGHRISLSLSSCHRLVVSPGTSVLDVPSGRGAGEITTMNLEMLYSYSCE</sequence>
<protein>
    <submittedName>
        <fullName evidence="1">Uncharacterized protein</fullName>
    </submittedName>
</protein>
<reference evidence="1 2" key="1">
    <citation type="journal article" date="2021" name="Elife">
        <title>Chloroplast acquisition without the gene transfer in kleptoplastic sea slugs, Plakobranchus ocellatus.</title>
        <authorList>
            <person name="Maeda T."/>
            <person name="Takahashi S."/>
            <person name="Yoshida T."/>
            <person name="Shimamura S."/>
            <person name="Takaki Y."/>
            <person name="Nagai Y."/>
            <person name="Toyoda A."/>
            <person name="Suzuki Y."/>
            <person name="Arimoto A."/>
            <person name="Ishii H."/>
            <person name="Satoh N."/>
            <person name="Nishiyama T."/>
            <person name="Hasebe M."/>
            <person name="Maruyama T."/>
            <person name="Minagawa J."/>
            <person name="Obokata J."/>
            <person name="Shigenobu S."/>
        </authorList>
    </citation>
    <scope>NUCLEOTIDE SEQUENCE [LARGE SCALE GENOMIC DNA]</scope>
</reference>
<accession>A0AAV4HUA4</accession>
<comment type="caution">
    <text evidence="1">The sequence shown here is derived from an EMBL/GenBank/DDBJ whole genome shotgun (WGS) entry which is preliminary data.</text>
</comment>
<name>A0AAV4HUA4_9GAST</name>
<keyword evidence="2" id="KW-1185">Reference proteome</keyword>
<organism evidence="1 2">
    <name type="scientific">Elysia marginata</name>
    <dbReference type="NCBI Taxonomy" id="1093978"/>
    <lineage>
        <taxon>Eukaryota</taxon>
        <taxon>Metazoa</taxon>
        <taxon>Spiralia</taxon>
        <taxon>Lophotrochozoa</taxon>
        <taxon>Mollusca</taxon>
        <taxon>Gastropoda</taxon>
        <taxon>Heterobranchia</taxon>
        <taxon>Euthyneura</taxon>
        <taxon>Panpulmonata</taxon>
        <taxon>Sacoglossa</taxon>
        <taxon>Placobranchoidea</taxon>
        <taxon>Plakobranchidae</taxon>
        <taxon>Elysia</taxon>
    </lineage>
</organism>
<dbReference type="EMBL" id="BMAT01009187">
    <property type="protein sequence ID" value="GFS00772.1"/>
    <property type="molecule type" value="Genomic_DNA"/>
</dbReference>
<dbReference type="AlphaFoldDB" id="A0AAV4HUA4"/>
<gene>
    <name evidence="1" type="ORF">ElyMa_004564100</name>
</gene>
<dbReference type="Proteomes" id="UP000762676">
    <property type="component" value="Unassembled WGS sequence"/>
</dbReference>
<evidence type="ECO:0000313" key="2">
    <source>
        <dbReference type="Proteomes" id="UP000762676"/>
    </source>
</evidence>
<evidence type="ECO:0000313" key="1">
    <source>
        <dbReference type="EMBL" id="GFS00772.1"/>
    </source>
</evidence>
<proteinExistence type="predicted"/>